<organism evidence="15 16">
    <name type="scientific">Sphingobacterium kyonggiense</name>
    <dbReference type="NCBI Taxonomy" id="714075"/>
    <lineage>
        <taxon>Bacteria</taxon>
        <taxon>Pseudomonadati</taxon>
        <taxon>Bacteroidota</taxon>
        <taxon>Sphingobacteriia</taxon>
        <taxon>Sphingobacteriales</taxon>
        <taxon>Sphingobacteriaceae</taxon>
        <taxon>Sphingobacterium</taxon>
    </lineage>
</organism>
<comment type="cofactor">
    <cofactor evidence="2 13">
        <name>[4Fe-4S] cluster</name>
        <dbReference type="ChEBI" id="CHEBI:49883"/>
    </cofactor>
</comment>
<proteinExistence type="inferred from homology"/>
<evidence type="ECO:0000256" key="8">
    <source>
        <dbReference type="ARBA" id="ARBA00022967"/>
    </source>
</evidence>
<dbReference type="PANTHER" id="PTHR43578:SF3">
    <property type="entry name" value="NADH-QUINONE OXIDOREDUCTASE SUBUNIT F"/>
    <property type="match status" value="1"/>
</dbReference>
<keyword evidence="13" id="KW-0874">Quinone</keyword>
<keyword evidence="8" id="KW-1278">Translocase</keyword>
<dbReference type="Gene3D" id="6.10.250.1450">
    <property type="match status" value="1"/>
</dbReference>
<comment type="catalytic activity">
    <reaction evidence="12 13">
        <text>a quinone + NADH + 5 H(+)(in) = a quinol + NAD(+) + 4 H(+)(out)</text>
        <dbReference type="Rhea" id="RHEA:57888"/>
        <dbReference type="ChEBI" id="CHEBI:15378"/>
        <dbReference type="ChEBI" id="CHEBI:24646"/>
        <dbReference type="ChEBI" id="CHEBI:57540"/>
        <dbReference type="ChEBI" id="CHEBI:57945"/>
        <dbReference type="ChEBI" id="CHEBI:132124"/>
    </reaction>
</comment>
<evidence type="ECO:0000256" key="11">
    <source>
        <dbReference type="ARBA" id="ARBA00023027"/>
    </source>
</evidence>
<dbReference type="NCBIfam" id="NF010120">
    <property type="entry name" value="PRK13596.1"/>
    <property type="match status" value="1"/>
</dbReference>
<dbReference type="PANTHER" id="PTHR43578">
    <property type="entry name" value="NADH-QUINONE OXIDOREDUCTASE SUBUNIT F"/>
    <property type="match status" value="1"/>
</dbReference>
<dbReference type="InterPro" id="IPR011537">
    <property type="entry name" value="NADH-UbQ_OxRdtase_suF"/>
</dbReference>
<dbReference type="RefSeq" id="WP_344675476.1">
    <property type="nucleotide sequence ID" value="NZ_BAAAZI010000011.1"/>
</dbReference>
<dbReference type="NCBIfam" id="TIGR01959">
    <property type="entry name" value="nuoF_fam"/>
    <property type="match status" value="1"/>
</dbReference>
<gene>
    <name evidence="15" type="primary">nuoF</name>
    <name evidence="15" type="ORF">GCM10022216_28760</name>
</gene>
<dbReference type="SMART" id="SM00928">
    <property type="entry name" value="NADH_4Fe-4S"/>
    <property type="match status" value="1"/>
</dbReference>
<keyword evidence="11 13" id="KW-0520">NAD</keyword>
<dbReference type="SUPFAM" id="SSF142019">
    <property type="entry name" value="Nqo1 FMN-binding domain-like"/>
    <property type="match status" value="1"/>
</dbReference>
<dbReference type="SUPFAM" id="SSF142984">
    <property type="entry name" value="Nqo1 middle domain-like"/>
    <property type="match status" value="1"/>
</dbReference>
<dbReference type="Pfam" id="PF01512">
    <property type="entry name" value="Complex1_51K"/>
    <property type="match status" value="1"/>
</dbReference>
<dbReference type="Pfam" id="PF10589">
    <property type="entry name" value="NADH_4Fe-4S"/>
    <property type="match status" value="1"/>
</dbReference>
<feature type="domain" description="NADH-ubiquinone oxidoreductase 51kDa subunit iron-sulphur binding" evidence="14">
    <location>
        <begin position="340"/>
        <end position="385"/>
    </location>
</feature>
<keyword evidence="4 13" id="KW-0004">4Fe-4S</keyword>
<dbReference type="InterPro" id="IPR037225">
    <property type="entry name" value="Nuo51_FMN-bd_sf"/>
</dbReference>
<dbReference type="InterPro" id="IPR019575">
    <property type="entry name" value="Nuop51_4Fe4S-bd"/>
</dbReference>
<evidence type="ECO:0000256" key="1">
    <source>
        <dbReference type="ARBA" id="ARBA00001917"/>
    </source>
</evidence>
<evidence type="ECO:0000259" key="14">
    <source>
        <dbReference type="SMART" id="SM00928"/>
    </source>
</evidence>
<dbReference type="InterPro" id="IPR037207">
    <property type="entry name" value="Nuop51_4Fe4S-bd_sf"/>
</dbReference>
<keyword evidence="7 13" id="KW-0479">Metal-binding</keyword>
<evidence type="ECO:0000313" key="15">
    <source>
        <dbReference type="EMBL" id="GAA4145086.1"/>
    </source>
</evidence>
<evidence type="ECO:0000256" key="3">
    <source>
        <dbReference type="ARBA" id="ARBA00007523"/>
    </source>
</evidence>
<keyword evidence="10 13" id="KW-0411">Iron-sulfur</keyword>
<keyword evidence="16" id="KW-1185">Reference proteome</keyword>
<comment type="function">
    <text evidence="13">NDH-1 shuttles electrons from NADH, via FMN and iron-sulfur (Fe-S) centers, to quinones in the respiratory chain.</text>
</comment>
<name>A0ABP7Z1J0_9SPHI</name>
<sequence length="451" mass="49097">MGRKLLLEHINVPGINTFAVYREKGGYRSVEKALKTMSPDDVVEEVKKSGLRGRGGAGFPTGMKWSFLAKPEGVPRYLVCNGDESEPGTFKDRYLMTHIPHALIEGMIVSSYALGANTSYIYIRGEMMPQIRIIENAIAEAKAAGFLGKNILGTGYDLEIYVQPGGGAYICGEETALLESLEGKRGNPRIKPPFPAVAGLYGCPTVVNNVESIAATVPIVNDGGEEYAKIGIERSTGTKLISASGNLVKPGVYEIEMGLPVEEFIYSDEYCGGIANGKKLKAVVAGGSSVPILPANLITTTINGNPRLMTYESLADGGFVSGTAMGSGGFIAFDEDQCIVRNTYNYTRFYRHESCGQCSPCREGTGWMEKILYKIEYGKGTMEDVDLLWEIQRKIEGNTICPLGDAAAWPVAAAIRHFRDEFEWHILNPQESQTRNYGLAHYADPLVPVTE</sequence>
<dbReference type="PROSITE" id="PS00645">
    <property type="entry name" value="COMPLEX1_51K_2"/>
    <property type="match status" value="1"/>
</dbReference>
<dbReference type="SUPFAM" id="SSF140490">
    <property type="entry name" value="Nqo1C-terminal domain-like"/>
    <property type="match status" value="1"/>
</dbReference>
<dbReference type="EMBL" id="BAAAZI010000011">
    <property type="protein sequence ID" value="GAA4145086.1"/>
    <property type="molecule type" value="Genomic_DNA"/>
</dbReference>
<dbReference type="Gene3D" id="1.20.1440.230">
    <property type="entry name" value="NADH-ubiquinone oxidoreductase 51kDa subunit, iron-sulphur binding domain"/>
    <property type="match status" value="1"/>
</dbReference>
<comment type="caution">
    <text evidence="15">The sequence shown here is derived from an EMBL/GenBank/DDBJ whole genome shotgun (WGS) entry which is preliminary data.</text>
</comment>
<evidence type="ECO:0000256" key="13">
    <source>
        <dbReference type="RuleBase" id="RU364066"/>
    </source>
</evidence>
<evidence type="ECO:0000256" key="12">
    <source>
        <dbReference type="ARBA" id="ARBA00047712"/>
    </source>
</evidence>
<evidence type="ECO:0000256" key="2">
    <source>
        <dbReference type="ARBA" id="ARBA00001966"/>
    </source>
</evidence>
<evidence type="ECO:0000313" key="16">
    <source>
        <dbReference type="Proteomes" id="UP001500101"/>
    </source>
</evidence>
<reference evidence="16" key="1">
    <citation type="journal article" date="2019" name="Int. J. Syst. Evol. Microbiol.">
        <title>The Global Catalogue of Microorganisms (GCM) 10K type strain sequencing project: providing services to taxonomists for standard genome sequencing and annotation.</title>
        <authorList>
            <consortium name="The Broad Institute Genomics Platform"/>
            <consortium name="The Broad Institute Genome Sequencing Center for Infectious Disease"/>
            <person name="Wu L."/>
            <person name="Ma J."/>
        </authorList>
    </citation>
    <scope>NUCLEOTIDE SEQUENCE [LARGE SCALE GENOMIC DNA]</scope>
    <source>
        <strain evidence="16">JCM 16704</strain>
    </source>
</reference>
<dbReference type="Proteomes" id="UP001500101">
    <property type="component" value="Unassembled WGS sequence"/>
</dbReference>
<evidence type="ECO:0000256" key="7">
    <source>
        <dbReference type="ARBA" id="ARBA00022723"/>
    </source>
</evidence>
<accession>A0ABP7Z1J0</accession>
<dbReference type="EC" id="7.1.1.-" evidence="13"/>
<keyword evidence="5 13" id="KW-0285">Flavoprotein</keyword>
<evidence type="ECO:0000256" key="6">
    <source>
        <dbReference type="ARBA" id="ARBA00022643"/>
    </source>
</evidence>
<keyword evidence="9 13" id="KW-0408">Iron</keyword>
<dbReference type="Gene3D" id="3.10.20.600">
    <property type="match status" value="1"/>
</dbReference>
<evidence type="ECO:0000256" key="10">
    <source>
        <dbReference type="ARBA" id="ARBA00023014"/>
    </source>
</evidence>
<comment type="cofactor">
    <cofactor evidence="1 13">
        <name>FMN</name>
        <dbReference type="ChEBI" id="CHEBI:58210"/>
    </cofactor>
</comment>
<dbReference type="Gene3D" id="3.40.50.11540">
    <property type="entry name" value="NADH-ubiquinone oxidoreductase 51kDa subunit"/>
    <property type="match status" value="1"/>
</dbReference>
<comment type="similarity">
    <text evidence="3 13">Belongs to the complex I 51 kDa subunit family.</text>
</comment>
<evidence type="ECO:0000256" key="4">
    <source>
        <dbReference type="ARBA" id="ARBA00022485"/>
    </source>
</evidence>
<keyword evidence="6 13" id="KW-0288">FMN</keyword>
<dbReference type="InterPro" id="IPR011538">
    <property type="entry name" value="Nuo51_FMN-bd"/>
</dbReference>
<evidence type="ECO:0000256" key="9">
    <source>
        <dbReference type="ARBA" id="ARBA00023004"/>
    </source>
</evidence>
<dbReference type="InterPro" id="IPR001949">
    <property type="entry name" value="NADH-UbQ_OxRdtase_51kDa_CS"/>
</dbReference>
<protein>
    <recommendedName>
        <fullName evidence="13">NADH-quinone oxidoreductase subunit F</fullName>
        <ecNumber evidence="13">7.1.1.-</ecNumber>
    </recommendedName>
</protein>
<evidence type="ECO:0000256" key="5">
    <source>
        <dbReference type="ARBA" id="ARBA00022630"/>
    </source>
</evidence>